<sequence length="533" mass="59179">MELLLLTLHLLLFPFTTSQQQNQNYYPSSVTLRNDTYCDYPSVCGPNGNCDINQSPACFCLDGFTPKSPTGYSSMDYTQGCVRKIALNCSTDVFVAYSVFKEPSGNYTLLNQSLGDDGCKGKCKSNCSCTGYSVTTGGGCKFWSGDLCDVRLVKDGGQVLYIRMSASDENESGWGNQSNHKKIVGIIVGSTVAAIFGMIMILACCYMLRKRRTKLADISLRTSDEIADQLNGYEEGDIELPFLDLSRIVEATDNFSMENKLGEGGFGPVYKGTFDDGRQIAVKKLSSSSGQGIKEFKNEVLLIAKLQHHQIRQKLLDWPKRFNIICGISRGLLYLHEDSRLRIIHRDLKASNILLDSEMDPKISDFGLARCFGGDQSKANTKKIVGTFGYMAPEYAISGHFSVKSDVFSFGILLLEIITGRKNRGIYFPSDNVNLYGHAWDLWKQGRCLELVDEWLKESWNSSEAQRCIHICLLCAQQHPQDRPDMSSVVLMLGSEIDLPQPKFPTFIIGGNSDGRSSSSCQNEISITEVAPR</sequence>
<keyword evidence="14" id="KW-1185">Reference proteome</keyword>
<keyword evidence="1" id="KW-0723">Serine/threonine-protein kinase</keyword>
<dbReference type="InterPro" id="IPR008271">
    <property type="entry name" value="Ser/Thr_kinase_AS"/>
</dbReference>
<evidence type="ECO:0000256" key="3">
    <source>
        <dbReference type="ARBA" id="ARBA00022729"/>
    </source>
</evidence>
<evidence type="ECO:0000256" key="2">
    <source>
        <dbReference type="ARBA" id="ARBA00022679"/>
    </source>
</evidence>
<feature type="compositionally biased region" description="Polar residues" evidence="8">
    <location>
        <begin position="514"/>
        <end position="526"/>
    </location>
</feature>
<dbReference type="InterPro" id="IPR001245">
    <property type="entry name" value="Ser-Thr/Tyr_kinase_cat_dom"/>
</dbReference>
<evidence type="ECO:0000256" key="10">
    <source>
        <dbReference type="SAM" id="SignalP"/>
    </source>
</evidence>
<evidence type="ECO:0000256" key="9">
    <source>
        <dbReference type="SAM" id="Phobius"/>
    </source>
</evidence>
<dbReference type="SMART" id="SM00220">
    <property type="entry name" value="S_TKc"/>
    <property type="match status" value="1"/>
</dbReference>
<evidence type="ECO:0000256" key="1">
    <source>
        <dbReference type="ARBA" id="ARBA00022527"/>
    </source>
</evidence>
<evidence type="ECO:0000256" key="6">
    <source>
        <dbReference type="ARBA" id="ARBA00022840"/>
    </source>
</evidence>
<dbReference type="Pfam" id="PF08276">
    <property type="entry name" value="PAN_2"/>
    <property type="match status" value="1"/>
</dbReference>
<keyword evidence="6" id="KW-0067">ATP-binding</keyword>
<dbReference type="Pfam" id="PF00069">
    <property type="entry name" value="Pkinase"/>
    <property type="match status" value="1"/>
</dbReference>
<dbReference type="SUPFAM" id="SSF56112">
    <property type="entry name" value="Protein kinase-like (PK-like)"/>
    <property type="match status" value="1"/>
</dbReference>
<dbReference type="PROSITE" id="PS50948">
    <property type="entry name" value="PAN"/>
    <property type="match status" value="1"/>
</dbReference>
<evidence type="ECO:0000313" key="13">
    <source>
        <dbReference type="EMBL" id="MED6167516.1"/>
    </source>
</evidence>
<dbReference type="PANTHER" id="PTHR27002:SF1101">
    <property type="entry name" value="RECEPTOR-LIKE SERINE_THREONINE-PROTEIN KINASE"/>
    <property type="match status" value="1"/>
</dbReference>
<feature type="domain" description="Protein kinase" evidence="11">
    <location>
        <begin position="255"/>
        <end position="504"/>
    </location>
</feature>
<evidence type="ECO:0000256" key="8">
    <source>
        <dbReference type="SAM" id="MobiDB-lite"/>
    </source>
</evidence>
<evidence type="ECO:0000256" key="5">
    <source>
        <dbReference type="ARBA" id="ARBA00022777"/>
    </source>
</evidence>
<gene>
    <name evidence="13" type="ORF">PIB30_003488</name>
</gene>
<dbReference type="Proteomes" id="UP001341840">
    <property type="component" value="Unassembled WGS sequence"/>
</dbReference>
<keyword evidence="3 10" id="KW-0732">Signal</keyword>
<evidence type="ECO:0000256" key="4">
    <source>
        <dbReference type="ARBA" id="ARBA00022741"/>
    </source>
</evidence>
<dbReference type="PROSITE" id="PS50011">
    <property type="entry name" value="PROTEIN_KINASE_DOM"/>
    <property type="match status" value="1"/>
</dbReference>
<protein>
    <submittedName>
        <fullName evidence="13">Uncharacterized protein</fullName>
    </submittedName>
</protein>
<dbReference type="EMBL" id="JASCZI010151041">
    <property type="protein sequence ID" value="MED6167516.1"/>
    <property type="molecule type" value="Genomic_DNA"/>
</dbReference>
<keyword evidence="4" id="KW-0547">Nucleotide-binding</keyword>
<feature type="region of interest" description="Disordered" evidence="8">
    <location>
        <begin position="513"/>
        <end position="533"/>
    </location>
</feature>
<dbReference type="InterPro" id="IPR003609">
    <property type="entry name" value="Pan_app"/>
</dbReference>
<evidence type="ECO:0000259" key="12">
    <source>
        <dbReference type="PROSITE" id="PS50948"/>
    </source>
</evidence>
<dbReference type="InterPro" id="IPR000719">
    <property type="entry name" value="Prot_kinase_dom"/>
</dbReference>
<dbReference type="InterPro" id="IPR000858">
    <property type="entry name" value="S_locus_glycoprot_dom"/>
</dbReference>
<accession>A0ABU6V5A2</accession>
<dbReference type="Pfam" id="PF07714">
    <property type="entry name" value="PK_Tyr_Ser-Thr"/>
    <property type="match status" value="1"/>
</dbReference>
<keyword evidence="2" id="KW-0808">Transferase</keyword>
<dbReference type="PANTHER" id="PTHR27002">
    <property type="entry name" value="RECEPTOR-LIKE SERINE/THREONINE-PROTEIN KINASE SD1-8"/>
    <property type="match status" value="1"/>
</dbReference>
<dbReference type="SMART" id="SM00473">
    <property type="entry name" value="PAN_AP"/>
    <property type="match status" value="1"/>
</dbReference>
<keyword evidence="9" id="KW-0472">Membrane</keyword>
<evidence type="ECO:0000256" key="7">
    <source>
        <dbReference type="ARBA" id="ARBA00023157"/>
    </source>
</evidence>
<dbReference type="Pfam" id="PF00954">
    <property type="entry name" value="S_locus_glycop"/>
    <property type="match status" value="1"/>
</dbReference>
<dbReference type="InterPro" id="IPR011009">
    <property type="entry name" value="Kinase-like_dom_sf"/>
</dbReference>
<comment type="caution">
    <text evidence="13">The sequence shown here is derived from an EMBL/GenBank/DDBJ whole genome shotgun (WGS) entry which is preliminary data.</text>
</comment>
<organism evidence="13 14">
    <name type="scientific">Stylosanthes scabra</name>
    <dbReference type="NCBI Taxonomy" id="79078"/>
    <lineage>
        <taxon>Eukaryota</taxon>
        <taxon>Viridiplantae</taxon>
        <taxon>Streptophyta</taxon>
        <taxon>Embryophyta</taxon>
        <taxon>Tracheophyta</taxon>
        <taxon>Spermatophyta</taxon>
        <taxon>Magnoliopsida</taxon>
        <taxon>eudicotyledons</taxon>
        <taxon>Gunneridae</taxon>
        <taxon>Pentapetalae</taxon>
        <taxon>rosids</taxon>
        <taxon>fabids</taxon>
        <taxon>Fabales</taxon>
        <taxon>Fabaceae</taxon>
        <taxon>Papilionoideae</taxon>
        <taxon>50 kb inversion clade</taxon>
        <taxon>dalbergioids sensu lato</taxon>
        <taxon>Dalbergieae</taxon>
        <taxon>Pterocarpus clade</taxon>
        <taxon>Stylosanthes</taxon>
    </lineage>
</organism>
<evidence type="ECO:0000313" key="14">
    <source>
        <dbReference type="Proteomes" id="UP001341840"/>
    </source>
</evidence>
<keyword evidence="9" id="KW-0812">Transmembrane</keyword>
<dbReference type="PROSITE" id="PS00108">
    <property type="entry name" value="PROTEIN_KINASE_ST"/>
    <property type="match status" value="1"/>
</dbReference>
<proteinExistence type="predicted"/>
<keyword evidence="9" id="KW-1133">Transmembrane helix</keyword>
<feature type="transmembrane region" description="Helical" evidence="9">
    <location>
        <begin position="183"/>
        <end position="208"/>
    </location>
</feature>
<dbReference type="Gene3D" id="1.10.510.10">
    <property type="entry name" value="Transferase(Phosphotransferase) domain 1"/>
    <property type="match status" value="2"/>
</dbReference>
<dbReference type="CDD" id="cd01098">
    <property type="entry name" value="PAN_AP_plant"/>
    <property type="match status" value="1"/>
</dbReference>
<evidence type="ECO:0000259" key="11">
    <source>
        <dbReference type="PROSITE" id="PS50011"/>
    </source>
</evidence>
<feature type="signal peptide" evidence="10">
    <location>
        <begin position="1"/>
        <end position="18"/>
    </location>
</feature>
<reference evidence="13 14" key="1">
    <citation type="journal article" date="2023" name="Plants (Basel)">
        <title>Bridging the Gap: Combining Genomics and Transcriptomics Approaches to Understand Stylosanthes scabra, an Orphan Legume from the Brazilian Caatinga.</title>
        <authorList>
            <person name="Ferreira-Neto J.R.C."/>
            <person name="da Silva M.D."/>
            <person name="Binneck E."/>
            <person name="de Melo N.F."/>
            <person name="da Silva R.H."/>
            <person name="de Melo A.L.T.M."/>
            <person name="Pandolfi V."/>
            <person name="Bustamante F.O."/>
            <person name="Brasileiro-Vidal A.C."/>
            <person name="Benko-Iseppon A.M."/>
        </authorList>
    </citation>
    <scope>NUCLEOTIDE SEQUENCE [LARGE SCALE GENOMIC DNA]</scope>
    <source>
        <tissue evidence="13">Leaves</tissue>
    </source>
</reference>
<keyword evidence="7" id="KW-1015">Disulfide bond</keyword>
<feature type="domain" description="Apple" evidence="12">
    <location>
        <begin position="89"/>
        <end position="165"/>
    </location>
</feature>
<feature type="chain" id="PRO_5047102455" evidence="10">
    <location>
        <begin position="19"/>
        <end position="533"/>
    </location>
</feature>
<name>A0ABU6V5A2_9FABA</name>
<keyword evidence="5" id="KW-0418">Kinase</keyword>